<dbReference type="EMBL" id="HACG01011720">
    <property type="protein sequence ID" value="CEK58585.1"/>
    <property type="molecule type" value="Transcribed_RNA"/>
</dbReference>
<name>A0A0B6YSX3_9EUPU</name>
<feature type="non-terminal residue" evidence="1">
    <location>
        <position position="1"/>
    </location>
</feature>
<sequence>SNSRLMTFKLANDQKSLLMKIIQQEASKVANKENGEYRESFSDLKDEEPQIPEEMMSKDRRIQLNYRFLKNSVESGPVEVMQQSWVDRICNMVPEYLRQGKVLHELLQELFTEVKANFESSMRKSMVQHVLVAPKVKGLENEVAGPPPEEPLGLDFSNPWHESYIENR</sequence>
<proteinExistence type="predicted"/>
<reference evidence="1" key="1">
    <citation type="submission" date="2014-12" db="EMBL/GenBank/DDBJ databases">
        <title>Insight into the proteome of Arion vulgaris.</title>
        <authorList>
            <person name="Aradska J."/>
            <person name="Bulat T."/>
            <person name="Smidak R."/>
            <person name="Sarate P."/>
            <person name="Gangsoo J."/>
            <person name="Sialana F."/>
            <person name="Bilban M."/>
            <person name="Lubec G."/>
        </authorList>
    </citation>
    <scope>NUCLEOTIDE SEQUENCE</scope>
    <source>
        <tissue evidence="1">Skin</tissue>
    </source>
</reference>
<dbReference type="AlphaFoldDB" id="A0A0B6YSX3"/>
<evidence type="ECO:0000313" key="1">
    <source>
        <dbReference type="EMBL" id="CEK58585.1"/>
    </source>
</evidence>
<protein>
    <submittedName>
        <fullName evidence="1">Uncharacterized protein</fullName>
    </submittedName>
</protein>
<gene>
    <name evidence="1" type="primary">ORF33549</name>
</gene>
<organism evidence="1">
    <name type="scientific">Arion vulgaris</name>
    <dbReference type="NCBI Taxonomy" id="1028688"/>
    <lineage>
        <taxon>Eukaryota</taxon>
        <taxon>Metazoa</taxon>
        <taxon>Spiralia</taxon>
        <taxon>Lophotrochozoa</taxon>
        <taxon>Mollusca</taxon>
        <taxon>Gastropoda</taxon>
        <taxon>Heterobranchia</taxon>
        <taxon>Euthyneura</taxon>
        <taxon>Panpulmonata</taxon>
        <taxon>Eupulmonata</taxon>
        <taxon>Stylommatophora</taxon>
        <taxon>Helicina</taxon>
        <taxon>Arionoidea</taxon>
        <taxon>Arionidae</taxon>
        <taxon>Arion</taxon>
    </lineage>
</organism>
<feature type="non-terminal residue" evidence="1">
    <location>
        <position position="168"/>
    </location>
</feature>
<accession>A0A0B6YSX3</accession>